<evidence type="ECO:0000313" key="4">
    <source>
        <dbReference type="EMBL" id="CAB4877092.1"/>
    </source>
</evidence>
<evidence type="ECO:0000259" key="2">
    <source>
        <dbReference type="Pfam" id="PF19187"/>
    </source>
</evidence>
<feature type="domain" description="WYL" evidence="1">
    <location>
        <begin position="150"/>
        <end position="214"/>
    </location>
</feature>
<dbReference type="Pfam" id="PF13280">
    <property type="entry name" value="WYL"/>
    <property type="match status" value="1"/>
</dbReference>
<organism evidence="6">
    <name type="scientific">freshwater metagenome</name>
    <dbReference type="NCBI Taxonomy" id="449393"/>
    <lineage>
        <taxon>unclassified sequences</taxon>
        <taxon>metagenomes</taxon>
        <taxon>ecological metagenomes</taxon>
    </lineage>
</organism>
<protein>
    <submittedName>
        <fullName evidence="6">Unannotated protein</fullName>
    </submittedName>
</protein>
<gene>
    <name evidence="4" type="ORF">UFOPK3346_01401</name>
    <name evidence="5" type="ORF">UFOPK3670_00037</name>
    <name evidence="6" type="ORF">UFOPK4308_00460</name>
</gene>
<dbReference type="InterPro" id="IPR028349">
    <property type="entry name" value="PafC-like"/>
</dbReference>
<feature type="domain" description="PafC HTH" evidence="2">
    <location>
        <begin position="14"/>
        <end position="127"/>
    </location>
</feature>
<dbReference type="EMBL" id="CAFBMV010000001">
    <property type="protein sequence ID" value="CAB4911270.1"/>
    <property type="molecule type" value="Genomic_DNA"/>
</dbReference>
<evidence type="ECO:0000259" key="1">
    <source>
        <dbReference type="Pfam" id="PF13280"/>
    </source>
</evidence>
<evidence type="ECO:0000313" key="5">
    <source>
        <dbReference type="EMBL" id="CAB4911270.1"/>
    </source>
</evidence>
<dbReference type="PANTHER" id="PTHR34580:SF1">
    <property type="entry name" value="PROTEIN PAFC"/>
    <property type="match status" value="1"/>
</dbReference>
<dbReference type="EMBL" id="CAFBLE010000019">
    <property type="protein sequence ID" value="CAB4877092.1"/>
    <property type="molecule type" value="Genomic_DNA"/>
</dbReference>
<dbReference type="InterPro" id="IPR026881">
    <property type="entry name" value="WYL_dom"/>
</dbReference>
<dbReference type="AlphaFoldDB" id="A0A6J7TPR8"/>
<dbReference type="Pfam" id="PF19187">
    <property type="entry name" value="HTH_PafC"/>
    <property type="match status" value="1"/>
</dbReference>
<name>A0A6J7TPR8_9ZZZZ</name>
<dbReference type="PANTHER" id="PTHR34580">
    <property type="match status" value="1"/>
</dbReference>
<sequence>MSKKLPTSGLEGASRLLDLAPYLLTHQGIEISELAREFAVPEKQILADLNTLWMCGLPGYTPLELIDISFDSGYVTIRNAETLQDPRSLDKNESLALLLGLSYLHEQLSAESAELANEITSLILKVRTSLATVSPQQMDVVSVISPSIRALIEEAIANRTSLIFNYHSKSKDSLDNREVSPVELYVENGSEYLIAFCHTANDYRNFKLARISEISSSARQSSSHSAVTVDPARISAQIELLDFSRNVVERFPLATPTGNRIMDLDTFNVEWLVREVLSFSGEIRLLSPIEGRRLAKERAARALAQYSDTKGAGIPLL</sequence>
<dbReference type="PIRSF" id="PIRSF016838">
    <property type="entry name" value="PafC"/>
    <property type="match status" value="1"/>
</dbReference>
<dbReference type="InterPro" id="IPR057727">
    <property type="entry name" value="WCX_dom"/>
</dbReference>
<reference evidence="6" key="1">
    <citation type="submission" date="2020-05" db="EMBL/GenBank/DDBJ databases">
        <authorList>
            <person name="Chiriac C."/>
            <person name="Salcher M."/>
            <person name="Ghai R."/>
            <person name="Kavagutti S V."/>
        </authorList>
    </citation>
    <scope>NUCLEOTIDE SEQUENCE</scope>
</reference>
<dbReference type="Pfam" id="PF25583">
    <property type="entry name" value="WCX"/>
    <property type="match status" value="1"/>
</dbReference>
<dbReference type="EMBL" id="CAFBQL010000002">
    <property type="protein sequence ID" value="CAB5055495.1"/>
    <property type="molecule type" value="Genomic_DNA"/>
</dbReference>
<evidence type="ECO:0000313" key="6">
    <source>
        <dbReference type="EMBL" id="CAB5055495.1"/>
    </source>
</evidence>
<dbReference type="InterPro" id="IPR043839">
    <property type="entry name" value="PafC_HTH"/>
</dbReference>
<proteinExistence type="predicted"/>
<feature type="domain" description="WCX" evidence="3">
    <location>
        <begin position="247"/>
        <end position="303"/>
    </location>
</feature>
<dbReference type="InterPro" id="IPR051534">
    <property type="entry name" value="CBASS_pafABC_assoc_protein"/>
</dbReference>
<dbReference type="PROSITE" id="PS52050">
    <property type="entry name" value="WYL"/>
    <property type="match status" value="1"/>
</dbReference>
<accession>A0A6J7TPR8</accession>
<evidence type="ECO:0000259" key="3">
    <source>
        <dbReference type="Pfam" id="PF25583"/>
    </source>
</evidence>